<feature type="compositionally biased region" description="Pro residues" evidence="3">
    <location>
        <begin position="216"/>
        <end position="247"/>
    </location>
</feature>
<feature type="compositionally biased region" description="Pro residues" evidence="3">
    <location>
        <begin position="818"/>
        <end position="833"/>
    </location>
</feature>
<dbReference type="Gene3D" id="2.30.30.40">
    <property type="entry name" value="SH3 Domains"/>
    <property type="match status" value="1"/>
</dbReference>
<feature type="compositionally biased region" description="Acidic residues" evidence="3">
    <location>
        <begin position="387"/>
        <end position="408"/>
    </location>
</feature>
<dbReference type="InterPro" id="IPR001452">
    <property type="entry name" value="SH3_domain"/>
</dbReference>
<feature type="compositionally biased region" description="Basic and acidic residues" evidence="3">
    <location>
        <begin position="270"/>
        <end position="290"/>
    </location>
</feature>
<evidence type="ECO:0000313" key="5">
    <source>
        <dbReference type="EMBL" id="KAA8899898.1"/>
    </source>
</evidence>
<proteinExistence type="predicted"/>
<reference evidence="5" key="1">
    <citation type="journal article" date="2019" name="G3 (Bethesda)">
        <title>Genome Assemblies of Two Rare Opportunistic Yeast Pathogens: Diutina rugosa (syn. Candida rugosa) and Trichomonascus ciferrii (syn. Candida ciferrii).</title>
        <authorList>
            <person name="Mixao V."/>
            <person name="Saus E."/>
            <person name="Hansen A.P."/>
            <person name="Lass-Florl C."/>
            <person name="Gabaldon T."/>
        </authorList>
    </citation>
    <scope>NUCLEOTIDE SEQUENCE</scope>
    <source>
        <strain evidence="5">CBS 4856</strain>
    </source>
</reference>
<feature type="compositionally biased region" description="Low complexity" evidence="3">
    <location>
        <begin position="703"/>
        <end position="714"/>
    </location>
</feature>
<feature type="compositionally biased region" description="Basic and acidic residues" evidence="3">
    <location>
        <begin position="523"/>
        <end position="533"/>
    </location>
</feature>
<dbReference type="OrthoDB" id="207120at2759"/>
<feature type="compositionally biased region" description="Acidic residues" evidence="3">
    <location>
        <begin position="655"/>
        <end position="667"/>
    </location>
</feature>
<feature type="compositionally biased region" description="Pro residues" evidence="3">
    <location>
        <begin position="588"/>
        <end position="597"/>
    </location>
</feature>
<dbReference type="SUPFAM" id="SSF50044">
    <property type="entry name" value="SH3-domain"/>
    <property type="match status" value="1"/>
</dbReference>
<dbReference type="PROSITE" id="PS50002">
    <property type="entry name" value="SH3"/>
    <property type="match status" value="1"/>
</dbReference>
<feature type="compositionally biased region" description="Pro residues" evidence="3">
    <location>
        <begin position="612"/>
        <end position="621"/>
    </location>
</feature>
<organism evidence="5 6">
    <name type="scientific">Trichomonascus ciferrii</name>
    <dbReference type="NCBI Taxonomy" id="44093"/>
    <lineage>
        <taxon>Eukaryota</taxon>
        <taxon>Fungi</taxon>
        <taxon>Dikarya</taxon>
        <taxon>Ascomycota</taxon>
        <taxon>Saccharomycotina</taxon>
        <taxon>Dipodascomycetes</taxon>
        <taxon>Dipodascales</taxon>
        <taxon>Trichomonascaceae</taxon>
        <taxon>Trichomonascus</taxon>
        <taxon>Trichomonascus ciferrii complex</taxon>
    </lineage>
</organism>
<comment type="caution">
    <text evidence="5">The sequence shown here is derived from an EMBL/GenBank/DDBJ whole genome shotgun (WGS) entry which is preliminary data.</text>
</comment>
<evidence type="ECO:0000256" key="3">
    <source>
        <dbReference type="SAM" id="MobiDB-lite"/>
    </source>
</evidence>
<feature type="region of interest" description="Disordered" evidence="3">
    <location>
        <begin position="434"/>
        <end position="923"/>
    </location>
</feature>
<dbReference type="EMBL" id="SWFS01000514">
    <property type="protein sequence ID" value="KAA8899898.1"/>
    <property type="molecule type" value="Genomic_DNA"/>
</dbReference>
<feature type="compositionally biased region" description="Basic and acidic residues" evidence="3">
    <location>
        <begin position="336"/>
        <end position="360"/>
    </location>
</feature>
<protein>
    <recommendedName>
        <fullName evidence="4">SH3 domain-containing protein</fullName>
    </recommendedName>
</protein>
<name>A0A642UKZ1_9ASCO</name>
<feature type="compositionally biased region" description="Basic and acidic residues" evidence="3">
    <location>
        <begin position="453"/>
        <end position="465"/>
    </location>
</feature>
<dbReference type="AlphaFoldDB" id="A0A642UKZ1"/>
<feature type="compositionally biased region" description="Polar residues" evidence="3">
    <location>
        <begin position="715"/>
        <end position="725"/>
    </location>
</feature>
<dbReference type="VEuPathDB" id="FungiDB:TRICI_006268"/>
<sequence length="1178" mass="129228">MSSLPKPPFLVKSLYPYESDHPDDLAFQEGQTIRVDVIEDEDWFTGSFADDDSGKSGMFPRNFVEVVPSKTMGRRPPPVPPSAAATASAPTASEVQDEPLQKPSAASVEREPEPEPAVEKEDVSQKLEHMSISDKREVQQPSKESIEESEPSKEPEHVKEAEPESVRETEPEVEAPKPKKKSAFQDRIAAFNNQNDAPPTPLFQQPKPRSFVNKPYVPPPSSYVPTAPKSPPPTGVNKTAPPPPPPQETESTATRDDSKEEAEESVPKMSLKDRIKMLEQQQKEEQERMEAAAAKKKQKAKAKKEAAEQQEQGGDLPEVERTLTGHSDTSQPRRSSSIDEPRRTSLEEHPADAPETVHEEQEQEQLQQPPQPPHQPPPTGEERADRQEEDEDAEEEDEDESSEEEDEEEAKRIALRERMAKISGGMGMNLGMILPGAGLPSASKPKTKKKKHIEAEGENREIREGENEETPVPQPAAVPVMPFADPNAIKGLGKQPPMQEDEEVEHREPEHGTSSDYEDEAEESRTIRGEQEQTRPPPPPPPRQERISISSEEGDSGKSSNAWPKKKKKKEFYTYNEHLGTAMGMPPAGAPPVPPVAPRRRSMEESEASLPTAPPSAPPVPVKQSNEPPQLPPLDIGGHHGHHHQHVPHPVRDDVIEDELGDDERTESDDTNRRSVSGIGDNSSSKKRHSYVGGSGSIPPIPTSATSPTAAQQQMKRASTFDSPTSSRGVGSESVEEEPMSPSRAPPPPPPSAASAPQQPPPAHPTMAPRPPLHEREFSDSGITTGYDADEDTDLNATASFDEEAAPSKRMSGSGQPNRPPPPPPPAAAPPHPVGQSGEDEDLKDDAYEESDTTEDEQPSSAAEQQPTRAAPPPPPPSAGQAPLHRSSTGASRSSMDTGRNSTNISRASTDLSRAGRSSIEGGMVARDIDPELSTEWWTRPDGVPSAVANNRRDLIYEVEDSTTPKRGGRTLVVRDIYIVYHDYSQTVLTARYEQHDPVNTLSIEQEHTPAPSLRQDQLEDFYRKFGPVVLDTAQKLSTQTFSSQGEFVPAVLKQVPGVLPPVGTRAFGAPIYTNLANASVRQFDEIRPGDIVAFRNAKFQGHKGGLHQKYSTEAGRGDTIHVGIVYEWDGTKKKVRVYEQHQEKANKVRQEGYRLNDLKSGEVKAFRVVGRNYVGWD</sequence>
<gene>
    <name evidence="5" type="ORF">TRICI_006268</name>
</gene>
<dbReference type="SMART" id="SM00326">
    <property type="entry name" value="SH3"/>
    <property type="match status" value="1"/>
</dbReference>
<feature type="domain" description="SH3" evidence="4">
    <location>
        <begin position="6"/>
        <end position="69"/>
    </location>
</feature>
<feature type="compositionally biased region" description="Pro residues" evidence="3">
    <location>
        <begin position="744"/>
        <end position="771"/>
    </location>
</feature>
<feature type="compositionally biased region" description="Polar residues" evidence="3">
    <location>
        <begin position="324"/>
        <end position="335"/>
    </location>
</feature>
<feature type="compositionally biased region" description="Low complexity" evidence="3">
    <location>
        <begin position="82"/>
        <end position="93"/>
    </location>
</feature>
<dbReference type="Proteomes" id="UP000761534">
    <property type="component" value="Unassembled WGS sequence"/>
</dbReference>
<dbReference type="InterPro" id="IPR036028">
    <property type="entry name" value="SH3-like_dom_sf"/>
</dbReference>
<feature type="compositionally biased region" description="Basic and acidic residues" evidence="3">
    <location>
        <begin position="108"/>
        <end position="177"/>
    </location>
</feature>
<dbReference type="PANTHER" id="PTHR46026">
    <property type="entry name" value="RHO-TYPE GUANINE NUCLEOTIDE EXCHANGE FACTOR, ISOFORM F"/>
    <property type="match status" value="1"/>
</dbReference>
<keyword evidence="6" id="KW-1185">Reference proteome</keyword>
<feature type="region of interest" description="Disordered" evidence="3">
    <location>
        <begin position="68"/>
        <end position="416"/>
    </location>
</feature>
<feature type="compositionally biased region" description="Low complexity" evidence="3">
    <location>
        <begin position="475"/>
        <end position="484"/>
    </location>
</feature>
<feature type="compositionally biased region" description="Basic and acidic residues" evidence="3">
    <location>
        <begin position="504"/>
        <end position="513"/>
    </location>
</feature>
<evidence type="ECO:0000256" key="1">
    <source>
        <dbReference type="ARBA" id="ARBA00022443"/>
    </source>
</evidence>
<feature type="compositionally biased region" description="Acidic residues" evidence="3">
    <location>
        <begin position="838"/>
        <end position="858"/>
    </location>
</feature>
<accession>A0A642UKZ1</accession>
<evidence type="ECO:0000256" key="2">
    <source>
        <dbReference type="PROSITE-ProRule" id="PRU00192"/>
    </source>
</evidence>
<dbReference type="Pfam" id="PF14604">
    <property type="entry name" value="SH3_9"/>
    <property type="match status" value="1"/>
</dbReference>
<feature type="compositionally biased region" description="Polar residues" evidence="3">
    <location>
        <begin position="547"/>
        <end position="562"/>
    </location>
</feature>
<dbReference type="PANTHER" id="PTHR46026:SF1">
    <property type="entry name" value="RHO-TYPE GUANINE NUCLEOTIDE EXCHANGE FACTOR, ISOFORM F"/>
    <property type="match status" value="1"/>
</dbReference>
<dbReference type="InterPro" id="IPR057402">
    <property type="entry name" value="AIM3_BBC1_C"/>
</dbReference>
<feature type="compositionally biased region" description="Basic residues" evidence="3">
    <location>
        <begin position="639"/>
        <end position="649"/>
    </location>
</feature>
<dbReference type="Pfam" id="PF25459">
    <property type="entry name" value="AIM3_BBC1_C"/>
    <property type="match status" value="1"/>
</dbReference>
<feature type="compositionally biased region" description="Pro residues" evidence="3">
    <location>
        <begin position="369"/>
        <end position="379"/>
    </location>
</feature>
<evidence type="ECO:0000259" key="4">
    <source>
        <dbReference type="PROSITE" id="PS50002"/>
    </source>
</evidence>
<keyword evidence="1 2" id="KW-0728">SH3 domain</keyword>
<evidence type="ECO:0000313" key="6">
    <source>
        <dbReference type="Proteomes" id="UP000761534"/>
    </source>
</evidence>
<feature type="compositionally biased region" description="Polar residues" evidence="3">
    <location>
        <begin position="886"/>
        <end position="912"/>
    </location>
</feature>